<dbReference type="Gene3D" id="3.30.530.20">
    <property type="match status" value="1"/>
</dbReference>
<feature type="domain" description="Coenzyme Q-binding protein COQ10 START" evidence="3">
    <location>
        <begin position="10"/>
        <end position="132"/>
    </location>
</feature>
<keyword evidence="2" id="KW-1277">Toxin-antitoxin system</keyword>
<protein>
    <submittedName>
        <fullName evidence="4">Type II toxin-antitoxin system RatA family toxin</fullName>
    </submittedName>
</protein>
<dbReference type="Pfam" id="PF03364">
    <property type="entry name" value="Polyketide_cyc"/>
    <property type="match status" value="1"/>
</dbReference>
<evidence type="ECO:0000313" key="5">
    <source>
        <dbReference type="Proteomes" id="UP001565243"/>
    </source>
</evidence>
<comment type="caution">
    <text evidence="4">The sequence shown here is derived from an EMBL/GenBank/DDBJ whole genome shotgun (WGS) entry which is preliminary data.</text>
</comment>
<dbReference type="CDD" id="cd07813">
    <property type="entry name" value="COQ10p_like"/>
    <property type="match status" value="1"/>
</dbReference>
<dbReference type="SUPFAM" id="SSF55961">
    <property type="entry name" value="Bet v1-like"/>
    <property type="match status" value="1"/>
</dbReference>
<comment type="similarity">
    <text evidence="1">Belongs to the ribosome association toxin RatA family.</text>
</comment>
<dbReference type="InterPro" id="IPR023393">
    <property type="entry name" value="START-like_dom_sf"/>
</dbReference>
<evidence type="ECO:0000256" key="2">
    <source>
        <dbReference type="ARBA" id="ARBA00022649"/>
    </source>
</evidence>
<dbReference type="InterPro" id="IPR044996">
    <property type="entry name" value="COQ10-like"/>
</dbReference>
<reference evidence="4 5" key="1">
    <citation type="submission" date="2024-07" db="EMBL/GenBank/DDBJ databases">
        <authorList>
            <person name="Hebao G."/>
        </authorList>
    </citation>
    <scope>NUCLEOTIDE SEQUENCE [LARGE SCALE GENOMIC DNA]</scope>
    <source>
        <strain evidence="4 5">ACCC 02193</strain>
    </source>
</reference>
<dbReference type="Proteomes" id="UP001565243">
    <property type="component" value="Unassembled WGS sequence"/>
</dbReference>
<dbReference type="PANTHER" id="PTHR12901">
    <property type="entry name" value="SPERM PROTEIN HOMOLOG"/>
    <property type="match status" value="1"/>
</dbReference>
<proteinExistence type="inferred from homology"/>
<evidence type="ECO:0000256" key="1">
    <source>
        <dbReference type="ARBA" id="ARBA00008918"/>
    </source>
</evidence>
<evidence type="ECO:0000259" key="3">
    <source>
        <dbReference type="Pfam" id="PF03364"/>
    </source>
</evidence>
<name>A0ABV4E892_9GAMM</name>
<sequence length="147" mass="16911">MTTFEKRIQVNFSQSQMYNLVADVAAYPDFLPWCRQVEILASQPEAKMVRIGLRFQQFPELSLTTRATFHPPSSLHLRLVSGSFLSQFEGDWFFEATGEKTCTVTFAVKYRFANGLLRLTLAPFFSLMVRMLPGVFIQRAEEIYSHA</sequence>
<dbReference type="RefSeq" id="WP_253460278.1">
    <property type="nucleotide sequence ID" value="NZ_JBGFFX010000006.1"/>
</dbReference>
<dbReference type="PANTHER" id="PTHR12901:SF10">
    <property type="entry name" value="COENZYME Q-BINDING PROTEIN COQ10, MITOCHONDRIAL"/>
    <property type="match status" value="1"/>
</dbReference>
<gene>
    <name evidence="4" type="ORF">AB6T85_11985</name>
</gene>
<dbReference type="EMBL" id="JBGFFX010000006">
    <property type="protein sequence ID" value="MEY8771142.1"/>
    <property type="molecule type" value="Genomic_DNA"/>
</dbReference>
<evidence type="ECO:0000313" key="4">
    <source>
        <dbReference type="EMBL" id="MEY8771142.1"/>
    </source>
</evidence>
<organism evidence="4 5">
    <name type="scientific">Erwinia aeris</name>
    <dbReference type="NCBI Taxonomy" id="3239803"/>
    <lineage>
        <taxon>Bacteria</taxon>
        <taxon>Pseudomonadati</taxon>
        <taxon>Pseudomonadota</taxon>
        <taxon>Gammaproteobacteria</taxon>
        <taxon>Enterobacterales</taxon>
        <taxon>Erwiniaceae</taxon>
        <taxon>Erwinia</taxon>
    </lineage>
</organism>
<keyword evidence="5" id="KW-1185">Reference proteome</keyword>
<dbReference type="InterPro" id="IPR005031">
    <property type="entry name" value="COQ10_START"/>
</dbReference>
<accession>A0ABV4E892</accession>